<gene>
    <name evidence="2" type="ORF">SYK_18220</name>
</gene>
<feature type="transmembrane region" description="Helical" evidence="1">
    <location>
        <begin position="49"/>
        <end position="73"/>
    </location>
</feature>
<keyword evidence="1" id="KW-0472">Membrane</keyword>
<name>A0ABM8B1J3_9BACT</name>
<dbReference type="RefSeq" id="WP_281759986.1">
    <property type="nucleotide sequence ID" value="NZ_AP026709.1"/>
</dbReference>
<feature type="transmembrane region" description="Helical" evidence="1">
    <location>
        <begin position="5"/>
        <end position="21"/>
    </location>
</feature>
<proteinExistence type="predicted"/>
<sequence length="106" mass="12140">MMTLINIAIIVAVCIGMWKTFEKAGEYGWACLIPFYNLWVLNRMGGKEWYWFIGYFIPVVNIILMILLSIALAKKFGQPGVFAAGLFLLPFIFYPILGFGESKYQK</sequence>
<protein>
    <recommendedName>
        <fullName evidence="4">Signal peptidase I</fullName>
    </recommendedName>
</protein>
<dbReference type="Proteomes" id="UP001317742">
    <property type="component" value="Chromosome"/>
</dbReference>
<evidence type="ECO:0000313" key="2">
    <source>
        <dbReference type="EMBL" id="BDQ37462.1"/>
    </source>
</evidence>
<evidence type="ECO:0008006" key="4">
    <source>
        <dbReference type="Google" id="ProtNLM"/>
    </source>
</evidence>
<dbReference type="Pfam" id="PF18936">
    <property type="entry name" value="DUF5684"/>
    <property type="match status" value="1"/>
</dbReference>
<feature type="transmembrane region" description="Helical" evidence="1">
    <location>
        <begin position="27"/>
        <end position="42"/>
    </location>
</feature>
<keyword evidence="1" id="KW-0812">Transmembrane</keyword>
<organism evidence="2 3">
    <name type="scientific">Pseudodesulfovibrio nedwellii</name>
    <dbReference type="NCBI Taxonomy" id="2973072"/>
    <lineage>
        <taxon>Bacteria</taxon>
        <taxon>Pseudomonadati</taxon>
        <taxon>Thermodesulfobacteriota</taxon>
        <taxon>Desulfovibrionia</taxon>
        <taxon>Desulfovibrionales</taxon>
        <taxon>Desulfovibrionaceae</taxon>
    </lineage>
</organism>
<dbReference type="EMBL" id="AP026709">
    <property type="protein sequence ID" value="BDQ37462.1"/>
    <property type="molecule type" value="Genomic_DNA"/>
</dbReference>
<accession>A0ABM8B1J3</accession>
<reference evidence="2 3" key="1">
    <citation type="submission" date="2022-08" db="EMBL/GenBank/DDBJ databases">
        <title>Genome Sequence of the sulphate-reducing bacterium, Pseudodesulfovibrio sp. SYK.</title>
        <authorList>
            <person name="Kondo R."/>
            <person name="Kataoka T."/>
        </authorList>
    </citation>
    <scope>NUCLEOTIDE SEQUENCE [LARGE SCALE GENOMIC DNA]</scope>
    <source>
        <strain evidence="2 3">SYK</strain>
    </source>
</reference>
<dbReference type="InterPro" id="IPR043739">
    <property type="entry name" value="DUF5684"/>
</dbReference>
<feature type="transmembrane region" description="Helical" evidence="1">
    <location>
        <begin position="79"/>
        <end position="100"/>
    </location>
</feature>
<keyword evidence="3" id="KW-1185">Reference proteome</keyword>
<evidence type="ECO:0000313" key="3">
    <source>
        <dbReference type="Proteomes" id="UP001317742"/>
    </source>
</evidence>
<evidence type="ECO:0000256" key="1">
    <source>
        <dbReference type="SAM" id="Phobius"/>
    </source>
</evidence>
<keyword evidence="1" id="KW-1133">Transmembrane helix</keyword>